<dbReference type="EMBL" id="LQOD01000137">
    <property type="protein sequence ID" value="KXT93784.1"/>
    <property type="molecule type" value="Genomic_DNA"/>
</dbReference>
<proteinExistence type="predicted"/>
<organism evidence="1 2">
    <name type="scientific">Streptococcus mitis</name>
    <dbReference type="NCBI Taxonomy" id="28037"/>
    <lineage>
        <taxon>Bacteria</taxon>
        <taxon>Bacillati</taxon>
        <taxon>Bacillota</taxon>
        <taxon>Bacilli</taxon>
        <taxon>Lactobacillales</taxon>
        <taxon>Streptococcaceae</taxon>
        <taxon>Streptococcus</taxon>
        <taxon>Streptococcus mitis group</taxon>
    </lineage>
</organism>
<name>A0A139PU07_STRMT</name>
<reference evidence="1 2" key="1">
    <citation type="submission" date="2016-01" db="EMBL/GenBank/DDBJ databases">
        <title>Highly variable Streptococcus oralis are common among viridans streptococci isolated from primates.</title>
        <authorList>
            <person name="Denapaite D."/>
            <person name="Rieger M."/>
            <person name="Koendgen S."/>
            <person name="Brueckner R."/>
            <person name="Ochigava I."/>
            <person name="Kappeler P."/>
            <person name="Maetz-Rensing K."/>
            <person name="Leendertz F."/>
            <person name="Hakenbeck R."/>
        </authorList>
    </citation>
    <scope>NUCLEOTIDE SEQUENCE [LARGE SCALE GENOMIC DNA]</scope>
    <source>
        <strain evidence="1 2">DD26</strain>
    </source>
</reference>
<dbReference type="PATRIC" id="fig|28037.233.peg.806"/>
<dbReference type="Proteomes" id="UP000070458">
    <property type="component" value="Unassembled WGS sequence"/>
</dbReference>
<comment type="caution">
    <text evidence="1">The sequence shown here is derived from an EMBL/GenBank/DDBJ whole genome shotgun (WGS) entry which is preliminary data.</text>
</comment>
<dbReference type="AlphaFoldDB" id="A0A139PU07"/>
<dbReference type="OrthoDB" id="9770443at2"/>
<accession>A0A139PU07</accession>
<sequence>MPATLNYAQSYQQGLQKRYSENGLLFTNKLWNSPSNTLLKFTGAKEVKVPRLLIKEGRKDRTRRTITNIDANYENQWETYTLTNERYWSTLVDPSDVDENNYVTSIANITKTFNDTEKVPEMDKFMVSKLFSRKKALDTESKQIKSLNLTEENFLATFDELMEQMDEAGVPAEGRVIFCTPAVKRMIKNIKQFGRTVNIHGQGTVIDRSIGRLDDVTIEPSIPSDRMKTLYNFTNGAKVDPTAKQIHFFLIHIPCMAAPQKYEFVGLDAPSASSSGNYLYYEQSYDDVLLFQTKHEGLAFVVAP</sequence>
<gene>
    <name evidence="1" type="ORF">SMIDD26_00712</name>
</gene>
<dbReference type="RefSeq" id="WP_061439019.1">
    <property type="nucleotide sequence ID" value="NZ_KQ970286.1"/>
</dbReference>
<evidence type="ECO:0000313" key="1">
    <source>
        <dbReference type="EMBL" id="KXT93784.1"/>
    </source>
</evidence>
<protein>
    <submittedName>
        <fullName evidence="1">Phage mv4 main capsid protein</fullName>
    </submittedName>
</protein>
<evidence type="ECO:0000313" key="2">
    <source>
        <dbReference type="Proteomes" id="UP000070458"/>
    </source>
</evidence>